<evidence type="ECO:0000313" key="2">
    <source>
        <dbReference type="Proteomes" id="UP000319931"/>
    </source>
</evidence>
<keyword evidence="2" id="KW-1185">Reference proteome</keyword>
<reference evidence="1 2" key="1">
    <citation type="journal article" date="2019" name="Environ. Microbiol.">
        <title>Species interactions and distinct microbial communities in high Arctic permafrost affected cryosols are associated with the CH4 and CO2 gas fluxes.</title>
        <authorList>
            <person name="Altshuler I."/>
            <person name="Hamel J."/>
            <person name="Turney S."/>
            <person name="Magnuson E."/>
            <person name="Levesque R."/>
            <person name="Greer C."/>
            <person name="Whyte L.G."/>
        </authorList>
    </citation>
    <scope>NUCLEOTIDE SEQUENCE [LARGE SCALE GENOMIC DNA]</scope>
    <source>
        <strain evidence="1 2">E6.1</strain>
    </source>
</reference>
<proteinExistence type="predicted"/>
<organism evidence="1 2">
    <name type="scientific">Sphingomonas glacialis</name>
    <dbReference type="NCBI Taxonomy" id="658225"/>
    <lineage>
        <taxon>Bacteria</taxon>
        <taxon>Pseudomonadati</taxon>
        <taxon>Pseudomonadota</taxon>
        <taxon>Alphaproteobacteria</taxon>
        <taxon>Sphingomonadales</taxon>
        <taxon>Sphingomonadaceae</taxon>
        <taxon>Sphingomonas</taxon>
    </lineage>
</organism>
<name>A0A502FCL0_9SPHN</name>
<dbReference type="OrthoDB" id="7508620at2"/>
<sequence length="70" mass="7384">MPFRKIFLSRWAALLWAAGIVWTAVDIVGFGPPAAGRHAILPAQPSDDTDATGVAVNSDDLAVLANAIRQ</sequence>
<protein>
    <submittedName>
        <fullName evidence="1">Uncharacterized protein</fullName>
    </submittedName>
</protein>
<dbReference type="Proteomes" id="UP000319931">
    <property type="component" value="Unassembled WGS sequence"/>
</dbReference>
<gene>
    <name evidence="1" type="ORF">EAH76_22935</name>
</gene>
<comment type="caution">
    <text evidence="1">The sequence shown here is derived from an EMBL/GenBank/DDBJ whole genome shotgun (WGS) entry which is preliminary data.</text>
</comment>
<dbReference type="EMBL" id="RCZC01000012">
    <property type="protein sequence ID" value="TPG47039.1"/>
    <property type="molecule type" value="Genomic_DNA"/>
</dbReference>
<evidence type="ECO:0000313" key="1">
    <source>
        <dbReference type="EMBL" id="TPG47039.1"/>
    </source>
</evidence>
<dbReference type="RefSeq" id="WP_140852599.1">
    <property type="nucleotide sequence ID" value="NZ_RCZC01000012.1"/>
</dbReference>
<dbReference type="AlphaFoldDB" id="A0A502FCL0"/>
<accession>A0A502FCL0</accession>